<dbReference type="AlphaFoldDB" id="A0A8J2QL39"/>
<dbReference type="Proteomes" id="UP000789524">
    <property type="component" value="Unassembled WGS sequence"/>
</dbReference>
<reference evidence="2" key="1">
    <citation type="submission" date="2021-09" db="EMBL/GenBank/DDBJ databases">
        <authorList>
            <person name="Martin H S."/>
        </authorList>
    </citation>
    <scope>NUCLEOTIDE SEQUENCE</scope>
</reference>
<organism evidence="2 3">
    <name type="scientific">Danaus chrysippus</name>
    <name type="common">African queen</name>
    <dbReference type="NCBI Taxonomy" id="151541"/>
    <lineage>
        <taxon>Eukaryota</taxon>
        <taxon>Metazoa</taxon>
        <taxon>Ecdysozoa</taxon>
        <taxon>Arthropoda</taxon>
        <taxon>Hexapoda</taxon>
        <taxon>Insecta</taxon>
        <taxon>Pterygota</taxon>
        <taxon>Neoptera</taxon>
        <taxon>Endopterygota</taxon>
        <taxon>Lepidoptera</taxon>
        <taxon>Glossata</taxon>
        <taxon>Ditrysia</taxon>
        <taxon>Papilionoidea</taxon>
        <taxon>Nymphalidae</taxon>
        <taxon>Danainae</taxon>
        <taxon>Danaini</taxon>
        <taxon>Danaina</taxon>
        <taxon>Danaus</taxon>
        <taxon>Anosia</taxon>
    </lineage>
</organism>
<name>A0A8J2QL39_9NEOP</name>
<feature type="region of interest" description="Disordered" evidence="1">
    <location>
        <begin position="49"/>
        <end position="164"/>
    </location>
</feature>
<evidence type="ECO:0000256" key="1">
    <source>
        <dbReference type="SAM" id="MobiDB-lite"/>
    </source>
</evidence>
<keyword evidence="3" id="KW-1185">Reference proteome</keyword>
<protein>
    <submittedName>
        <fullName evidence="2">(African queen) hypothetical protein</fullName>
    </submittedName>
</protein>
<evidence type="ECO:0000313" key="2">
    <source>
        <dbReference type="EMBL" id="CAG9565132.1"/>
    </source>
</evidence>
<comment type="caution">
    <text evidence="2">The sequence shown here is derived from an EMBL/GenBank/DDBJ whole genome shotgun (WGS) entry which is preliminary data.</text>
</comment>
<dbReference type="EMBL" id="CAKASE010000053">
    <property type="protein sequence ID" value="CAG9565132.1"/>
    <property type="molecule type" value="Genomic_DNA"/>
</dbReference>
<sequence length="164" mass="17506">MTYVSVGQDIFIKCNSLSRQDNMTINLFNNGTSLYLTDSDISCSLSTKASSSSARSSARPVDSEATAAGGPLKQPKQPEVCRSSRRTAEAAGGLLKQPEDRRSSRKTAQAAGRPPKQPEDRPSSRRSAKAVGGLPKQSEDCQNSRRTAKTVGGLPKQSEDCQSS</sequence>
<evidence type="ECO:0000313" key="3">
    <source>
        <dbReference type="Proteomes" id="UP000789524"/>
    </source>
</evidence>
<feature type="compositionally biased region" description="Low complexity" evidence="1">
    <location>
        <begin position="49"/>
        <end position="58"/>
    </location>
</feature>
<proteinExistence type="predicted"/>
<accession>A0A8J2QL39</accession>
<gene>
    <name evidence="2" type="ORF">DCHRY22_LOCUS6038</name>
</gene>